<gene>
    <name evidence="9" type="ORF">LZC95_28815</name>
</gene>
<dbReference type="RefSeq" id="WP_394841065.1">
    <property type="nucleotide sequence ID" value="NZ_CP089982.1"/>
</dbReference>
<keyword evidence="7" id="KW-0812">Transmembrane</keyword>
<feature type="compositionally biased region" description="Basic and acidic residues" evidence="6">
    <location>
        <begin position="486"/>
        <end position="500"/>
    </location>
</feature>
<sequence length="500" mass="53403">MEEILKVGQLFLGKYRIERLVGKGGMGAVYAAVDSDLARKVAIKILLPHIASSRTAATRFVNEGRAAARIESEHVARVYSAGRTQQGLPFMILELLDGTDVADLLEKRKRLGVEEAVDIMIDALQAVAEAHRLGIVHRDLKPSNLFLHRRGNGSQVVKVLDFGISKLTQPMSTTGGDQGLTVTQALLGTPNYMSPEQLLDSKSVDHRTDIWSLGVILYEMLAGTVPFGGPTLRELFTAILHQPTTPLPHLRSDVRPELQMAIDLCLARDPQRRMGDALELAHLLAPFGSSARMAFGRPPTVGESTVVAPPPAMSSAPQLVPDPPVMATITKTNPYAQVVSTPVQQQPEPQWAHTNQANITPSPVQMDSPWAGQYAAAATRPRMPSRSLLPYAIAVPVIGILAAGAIIVAARVVQTKTDAATSVLTATSPPPEPAASPFRSPPASSAEPPRAESVDAGAAVSTTPSASASSPAPIERPPRSGTPRNPKREPGFNPMKDSRY</sequence>
<evidence type="ECO:0000256" key="3">
    <source>
        <dbReference type="ARBA" id="ARBA00022777"/>
    </source>
</evidence>
<dbReference type="Gene3D" id="1.10.510.10">
    <property type="entry name" value="Transferase(Phosphotransferase) domain 1"/>
    <property type="match status" value="1"/>
</dbReference>
<dbReference type="PANTHER" id="PTHR43289:SF6">
    <property type="entry name" value="SERINE_THREONINE-PROTEIN KINASE NEKL-3"/>
    <property type="match status" value="1"/>
</dbReference>
<dbReference type="Pfam" id="PF00069">
    <property type="entry name" value="Pkinase"/>
    <property type="match status" value="1"/>
</dbReference>
<evidence type="ECO:0000313" key="10">
    <source>
        <dbReference type="Proteomes" id="UP001379533"/>
    </source>
</evidence>
<keyword evidence="7" id="KW-0472">Membrane</keyword>
<dbReference type="SMART" id="SM00220">
    <property type="entry name" value="S_TKc"/>
    <property type="match status" value="1"/>
</dbReference>
<keyword evidence="4 5" id="KW-0067">ATP-binding</keyword>
<keyword evidence="7" id="KW-1133">Transmembrane helix</keyword>
<dbReference type="CDD" id="cd14014">
    <property type="entry name" value="STKc_PknB_like"/>
    <property type="match status" value="1"/>
</dbReference>
<protein>
    <submittedName>
        <fullName evidence="9">Protein kinase</fullName>
    </submittedName>
</protein>
<evidence type="ECO:0000256" key="4">
    <source>
        <dbReference type="ARBA" id="ARBA00022840"/>
    </source>
</evidence>
<keyword evidence="3 9" id="KW-0418">Kinase</keyword>
<feature type="compositionally biased region" description="Low complexity" evidence="6">
    <location>
        <begin position="435"/>
        <end position="448"/>
    </location>
</feature>
<evidence type="ECO:0000256" key="5">
    <source>
        <dbReference type="PROSITE-ProRule" id="PRU10141"/>
    </source>
</evidence>
<evidence type="ECO:0000313" key="9">
    <source>
        <dbReference type="EMBL" id="WXA90451.1"/>
    </source>
</evidence>
<dbReference type="PANTHER" id="PTHR43289">
    <property type="entry name" value="MITOGEN-ACTIVATED PROTEIN KINASE KINASE KINASE 20-RELATED"/>
    <property type="match status" value="1"/>
</dbReference>
<dbReference type="InterPro" id="IPR000719">
    <property type="entry name" value="Prot_kinase_dom"/>
</dbReference>
<dbReference type="PROSITE" id="PS00107">
    <property type="entry name" value="PROTEIN_KINASE_ATP"/>
    <property type="match status" value="1"/>
</dbReference>
<dbReference type="EMBL" id="CP089982">
    <property type="protein sequence ID" value="WXA90451.1"/>
    <property type="molecule type" value="Genomic_DNA"/>
</dbReference>
<dbReference type="PROSITE" id="PS00108">
    <property type="entry name" value="PROTEIN_KINASE_ST"/>
    <property type="match status" value="1"/>
</dbReference>
<proteinExistence type="predicted"/>
<evidence type="ECO:0000259" key="8">
    <source>
        <dbReference type="PROSITE" id="PS50011"/>
    </source>
</evidence>
<evidence type="ECO:0000256" key="6">
    <source>
        <dbReference type="SAM" id="MobiDB-lite"/>
    </source>
</evidence>
<dbReference type="PROSITE" id="PS50011">
    <property type="entry name" value="PROTEIN_KINASE_DOM"/>
    <property type="match status" value="1"/>
</dbReference>
<dbReference type="InterPro" id="IPR008271">
    <property type="entry name" value="Ser/Thr_kinase_AS"/>
</dbReference>
<evidence type="ECO:0000256" key="2">
    <source>
        <dbReference type="ARBA" id="ARBA00022741"/>
    </source>
</evidence>
<dbReference type="GO" id="GO:0016301">
    <property type="term" value="F:kinase activity"/>
    <property type="evidence" value="ECO:0007669"/>
    <property type="project" value="UniProtKB-KW"/>
</dbReference>
<keyword evidence="10" id="KW-1185">Reference proteome</keyword>
<keyword evidence="2 5" id="KW-0547">Nucleotide-binding</keyword>
<dbReference type="InterPro" id="IPR017441">
    <property type="entry name" value="Protein_kinase_ATP_BS"/>
</dbReference>
<dbReference type="Gene3D" id="3.30.200.20">
    <property type="entry name" value="Phosphorylase Kinase, domain 1"/>
    <property type="match status" value="1"/>
</dbReference>
<feature type="binding site" evidence="5">
    <location>
        <position position="44"/>
    </location>
    <ligand>
        <name>ATP</name>
        <dbReference type="ChEBI" id="CHEBI:30616"/>
    </ligand>
</feature>
<keyword evidence="1" id="KW-0808">Transferase</keyword>
<feature type="domain" description="Protein kinase" evidence="8">
    <location>
        <begin position="15"/>
        <end position="285"/>
    </location>
</feature>
<dbReference type="InterPro" id="IPR011009">
    <property type="entry name" value="Kinase-like_dom_sf"/>
</dbReference>
<evidence type="ECO:0000256" key="1">
    <source>
        <dbReference type="ARBA" id="ARBA00022679"/>
    </source>
</evidence>
<dbReference type="Proteomes" id="UP001379533">
    <property type="component" value="Chromosome"/>
</dbReference>
<evidence type="ECO:0000256" key="7">
    <source>
        <dbReference type="SAM" id="Phobius"/>
    </source>
</evidence>
<organism evidence="9 10">
    <name type="scientific">Pendulispora brunnea</name>
    <dbReference type="NCBI Taxonomy" id="2905690"/>
    <lineage>
        <taxon>Bacteria</taxon>
        <taxon>Pseudomonadati</taxon>
        <taxon>Myxococcota</taxon>
        <taxon>Myxococcia</taxon>
        <taxon>Myxococcales</taxon>
        <taxon>Sorangiineae</taxon>
        <taxon>Pendulisporaceae</taxon>
        <taxon>Pendulispora</taxon>
    </lineage>
</organism>
<feature type="compositionally biased region" description="Low complexity" evidence="6">
    <location>
        <begin position="456"/>
        <end position="473"/>
    </location>
</feature>
<dbReference type="SUPFAM" id="SSF56112">
    <property type="entry name" value="Protein kinase-like (PK-like)"/>
    <property type="match status" value="1"/>
</dbReference>
<reference evidence="9 10" key="1">
    <citation type="submission" date="2021-12" db="EMBL/GenBank/DDBJ databases">
        <title>Discovery of the Pendulisporaceae a myxobacterial family with distinct sporulation behavior and unique specialized metabolism.</title>
        <authorList>
            <person name="Garcia R."/>
            <person name="Popoff A."/>
            <person name="Bader C.D."/>
            <person name="Loehr J."/>
            <person name="Walesch S."/>
            <person name="Walt C."/>
            <person name="Boldt J."/>
            <person name="Bunk B."/>
            <person name="Haeckl F.J.F.P.J."/>
            <person name="Gunesch A.P."/>
            <person name="Birkelbach J."/>
            <person name="Nuebel U."/>
            <person name="Pietschmann T."/>
            <person name="Bach T."/>
            <person name="Mueller R."/>
        </authorList>
    </citation>
    <scope>NUCLEOTIDE SEQUENCE [LARGE SCALE GENOMIC DNA]</scope>
    <source>
        <strain evidence="9 10">MSr12523</strain>
    </source>
</reference>
<feature type="transmembrane region" description="Helical" evidence="7">
    <location>
        <begin position="388"/>
        <end position="410"/>
    </location>
</feature>
<name>A0ABZ2JVF3_9BACT</name>
<feature type="region of interest" description="Disordered" evidence="6">
    <location>
        <begin position="424"/>
        <end position="500"/>
    </location>
</feature>
<accession>A0ABZ2JVF3</accession>